<dbReference type="SUPFAM" id="SSF63825">
    <property type="entry name" value="YWTD domain"/>
    <property type="match status" value="3"/>
</dbReference>
<dbReference type="AlphaFoldDB" id="A0AAU9XQ29"/>
<dbReference type="SMART" id="SM00135">
    <property type="entry name" value="LY"/>
    <property type="match status" value="9"/>
</dbReference>
<dbReference type="SUPFAM" id="SSF57196">
    <property type="entry name" value="EGF/Laminin"/>
    <property type="match status" value="2"/>
</dbReference>
<evidence type="ECO:0000256" key="2">
    <source>
        <dbReference type="ARBA" id="ARBA00022729"/>
    </source>
</evidence>
<feature type="repeat" description="LDL-receptor class B" evidence="6">
    <location>
        <begin position="223"/>
        <end position="265"/>
    </location>
</feature>
<protein>
    <recommendedName>
        <fullName evidence="7">EGF-like domain-containing protein</fullName>
    </recommendedName>
</protein>
<keyword evidence="3" id="KW-0677">Repeat</keyword>
<dbReference type="Pfam" id="PF00058">
    <property type="entry name" value="Ldl_recept_b"/>
    <property type="match status" value="6"/>
</dbReference>
<organism evidence="8 9">
    <name type="scientific">Pocillopora meandrina</name>
    <dbReference type="NCBI Taxonomy" id="46732"/>
    <lineage>
        <taxon>Eukaryota</taxon>
        <taxon>Metazoa</taxon>
        <taxon>Cnidaria</taxon>
        <taxon>Anthozoa</taxon>
        <taxon>Hexacorallia</taxon>
        <taxon>Scleractinia</taxon>
        <taxon>Astrocoeniina</taxon>
        <taxon>Pocilloporidae</taxon>
        <taxon>Pocillopora</taxon>
    </lineage>
</organism>
<dbReference type="InterPro" id="IPR000742">
    <property type="entry name" value="EGF"/>
</dbReference>
<proteinExistence type="predicted"/>
<feature type="repeat" description="LDL-receptor class B" evidence="6">
    <location>
        <begin position="353"/>
        <end position="396"/>
    </location>
</feature>
<feature type="repeat" description="LDL-receptor class B" evidence="6">
    <location>
        <begin position="309"/>
        <end position="352"/>
    </location>
</feature>
<dbReference type="InterPro" id="IPR011042">
    <property type="entry name" value="6-blade_b-propeller_TolB-like"/>
</dbReference>
<keyword evidence="5" id="KW-0325">Glycoprotein</keyword>
<dbReference type="Gene3D" id="2.120.10.30">
    <property type="entry name" value="TolB, C-terminal domain"/>
    <property type="match status" value="3"/>
</dbReference>
<dbReference type="PANTHER" id="PTHR46513">
    <property type="entry name" value="VITELLOGENIN RECEPTOR-LIKE PROTEIN-RELATED-RELATED"/>
    <property type="match status" value="1"/>
</dbReference>
<feature type="repeat" description="LDL-receptor class B" evidence="6">
    <location>
        <begin position="266"/>
        <end position="308"/>
    </location>
</feature>
<keyword evidence="2" id="KW-0732">Signal</keyword>
<dbReference type="EMBL" id="CALNXJ010000057">
    <property type="protein sequence ID" value="CAH3155252.1"/>
    <property type="molecule type" value="Genomic_DNA"/>
</dbReference>
<evidence type="ECO:0000256" key="6">
    <source>
        <dbReference type="PROSITE-ProRule" id="PRU00461"/>
    </source>
</evidence>
<name>A0AAU9XQ29_9CNID</name>
<evidence type="ECO:0000256" key="3">
    <source>
        <dbReference type="ARBA" id="ARBA00022737"/>
    </source>
</evidence>
<dbReference type="InterPro" id="IPR050778">
    <property type="entry name" value="Cueball_EGF_LRP_Nidogen"/>
</dbReference>
<evidence type="ECO:0000256" key="4">
    <source>
        <dbReference type="ARBA" id="ARBA00023157"/>
    </source>
</evidence>
<dbReference type="InterPro" id="IPR000033">
    <property type="entry name" value="LDLR_classB_rpt"/>
</dbReference>
<dbReference type="PROSITE" id="PS51120">
    <property type="entry name" value="LDLRB"/>
    <property type="match status" value="8"/>
</dbReference>
<evidence type="ECO:0000259" key="7">
    <source>
        <dbReference type="SMART" id="SM00181"/>
    </source>
</evidence>
<comment type="caution">
    <text evidence="8">The sequence shown here is derived from an EMBL/GenBank/DDBJ whole genome shotgun (WGS) entry which is preliminary data.</text>
</comment>
<dbReference type="Proteomes" id="UP001159428">
    <property type="component" value="Unassembled WGS sequence"/>
</dbReference>
<evidence type="ECO:0000256" key="5">
    <source>
        <dbReference type="ARBA" id="ARBA00023180"/>
    </source>
</evidence>
<keyword evidence="9" id="KW-1185">Reference proteome</keyword>
<evidence type="ECO:0000313" key="9">
    <source>
        <dbReference type="Proteomes" id="UP001159428"/>
    </source>
</evidence>
<dbReference type="SMART" id="SM00181">
    <property type="entry name" value="EGF"/>
    <property type="match status" value="2"/>
</dbReference>
<feature type="repeat" description="LDL-receptor class B" evidence="6">
    <location>
        <begin position="43"/>
        <end position="85"/>
    </location>
</feature>
<reference evidence="8 9" key="1">
    <citation type="submission" date="2022-05" db="EMBL/GenBank/DDBJ databases">
        <authorList>
            <consortium name="Genoscope - CEA"/>
            <person name="William W."/>
        </authorList>
    </citation>
    <scope>NUCLEOTIDE SEQUENCE [LARGE SCALE GENOMIC DNA]</scope>
</reference>
<feature type="domain" description="EGF-like" evidence="7">
    <location>
        <begin position="135"/>
        <end position="172"/>
    </location>
</feature>
<evidence type="ECO:0000256" key="1">
    <source>
        <dbReference type="ARBA" id="ARBA00022536"/>
    </source>
</evidence>
<feature type="repeat" description="LDL-receptor class B" evidence="6">
    <location>
        <begin position="524"/>
        <end position="566"/>
    </location>
</feature>
<feature type="repeat" description="LDL-receptor class B" evidence="6">
    <location>
        <begin position="567"/>
        <end position="609"/>
    </location>
</feature>
<feature type="domain" description="EGF-like" evidence="7">
    <location>
        <begin position="446"/>
        <end position="483"/>
    </location>
</feature>
<dbReference type="FunFam" id="2.120.10.30:FF:000132">
    <property type="entry name" value="Uncharacterized protein"/>
    <property type="match status" value="1"/>
</dbReference>
<dbReference type="FunFam" id="2.120.10.30:FF:000241">
    <property type="entry name" value="Low-density lipoprotein receptor-related protein 6"/>
    <property type="match status" value="2"/>
</dbReference>
<feature type="repeat" description="LDL-receptor class B" evidence="6">
    <location>
        <begin position="1"/>
        <end position="42"/>
    </location>
</feature>
<sequence length="638" mass="70802">MIWTDWGSAPKIEKASLSGQQRVAIVTKEVYRPNGIDLDRGGKRVYWVDAGYDRVESVDYNGDNRKLLFERHSLHPFGMTLIPPFLFFTDWVTYRELHMLDATTGEVLKSFSINGGRPMGIVAYDSGRQPAASGPCSVNNGGCSHFCVPKASNHECVCPTGLAVKQDGKTCEEKVKRFILFADADDKSTNIISLDVSYFVAQTLFNHVGNQRPIALDYDPVEDRVYWSDVAQGLIVSAFANVTSLKTLFRCNILSPEGLVIDHVARNIYWTDTGTNRIEVGRLDGSGRKKLINTGRDEPRAILLDERNGMMYWTDWGANPKVEKAEMDGSGRRSIVTGNLARPNGLTLDQTTNRLFWADAKLDTIEMSDLDGGNRQTVLPSTAGIHPYGLAIYQDIIYWTDWNSQSVISYNATSGQMNVVIPDLQKPMDIHVFDPSLIFSGKRPHSCSQNNGMCSDLCLLKPRGYQCACPTGIVLKEDGKNCDYANHGEIYKVPLAVANTPCYLLQININISRPVAVDYDPVEGKIYWTDVTLKLLARAFPNGSSVEVIAHTDVVTPGGLAVDYIGRILYWTDTGTSKLEVARLDGSFRKSLITTGIENPRAIILDIPERQMYWSDWGSSPKIEKANMDGMGLPGQLL</sequence>
<keyword evidence="4" id="KW-1015">Disulfide bond</keyword>
<keyword evidence="1" id="KW-0245">EGF-like domain</keyword>
<dbReference type="Pfam" id="PF14670">
    <property type="entry name" value="FXa_inhibition"/>
    <property type="match status" value="2"/>
</dbReference>
<dbReference type="PANTHER" id="PTHR46513:SF13">
    <property type="entry name" value="EGF-LIKE DOMAIN-CONTAINING PROTEIN"/>
    <property type="match status" value="1"/>
</dbReference>
<evidence type="ECO:0000313" key="8">
    <source>
        <dbReference type="EMBL" id="CAH3155252.1"/>
    </source>
</evidence>
<gene>
    <name evidence="8" type="ORF">PMEA_00027911</name>
</gene>
<accession>A0AAU9XQ29</accession>